<name>A0A972K2M4_9BACL</name>
<comment type="caution">
    <text evidence="1">The sequence shown here is derived from an EMBL/GenBank/DDBJ whole genome shotgun (WGS) entry which is preliminary data.</text>
</comment>
<evidence type="ECO:0000313" key="1">
    <source>
        <dbReference type="EMBL" id="NOU97899.1"/>
    </source>
</evidence>
<accession>A0A972K2M4</accession>
<evidence type="ECO:0008006" key="3">
    <source>
        <dbReference type="Google" id="ProtNLM"/>
    </source>
</evidence>
<reference evidence="1" key="1">
    <citation type="submission" date="2019-10" db="EMBL/GenBank/DDBJ databases">
        <title>Description of Paenibacillus glebae sp. nov.</title>
        <authorList>
            <person name="Carlier A."/>
            <person name="Qi S."/>
        </authorList>
    </citation>
    <scope>NUCLEOTIDE SEQUENCE</scope>
    <source>
        <strain evidence="1">LMG 31456</strain>
    </source>
</reference>
<proteinExistence type="predicted"/>
<dbReference type="AlphaFoldDB" id="A0A972K2M4"/>
<sequence>MNTETEKKTFYVSVGQGEILEPSNMTGNFEFVINATEEERDQLEELFEESMEAQEDTGIRAHIPYREYHNDKENDAADYYLAQIYQKLHELGTPETKSHIESMNILPD</sequence>
<protein>
    <recommendedName>
        <fullName evidence="3">Hydrolase</fullName>
    </recommendedName>
</protein>
<dbReference type="Proteomes" id="UP000641588">
    <property type="component" value="Unassembled WGS sequence"/>
</dbReference>
<evidence type="ECO:0000313" key="2">
    <source>
        <dbReference type="Proteomes" id="UP000641588"/>
    </source>
</evidence>
<organism evidence="1 2">
    <name type="scientific">Paenibacillus foliorum</name>
    <dbReference type="NCBI Taxonomy" id="2654974"/>
    <lineage>
        <taxon>Bacteria</taxon>
        <taxon>Bacillati</taxon>
        <taxon>Bacillota</taxon>
        <taxon>Bacilli</taxon>
        <taxon>Bacillales</taxon>
        <taxon>Paenibacillaceae</taxon>
        <taxon>Paenibacillus</taxon>
    </lineage>
</organism>
<keyword evidence="2" id="KW-1185">Reference proteome</keyword>
<dbReference type="EMBL" id="WHOD01000128">
    <property type="protein sequence ID" value="NOU97899.1"/>
    <property type="molecule type" value="Genomic_DNA"/>
</dbReference>
<gene>
    <name evidence="1" type="ORF">GC093_32435</name>
</gene>